<dbReference type="FunFam" id="2.60.40.10:FF:000004">
    <property type="entry name" value="DCC isoform 1"/>
    <property type="match status" value="1"/>
</dbReference>
<dbReference type="SMART" id="SM00060">
    <property type="entry name" value="FN3"/>
    <property type="match status" value="5"/>
</dbReference>
<evidence type="ECO:0000256" key="1">
    <source>
        <dbReference type="ARBA" id="ARBA00004370"/>
    </source>
</evidence>
<dbReference type="FunFam" id="2.60.40.10:FF:000028">
    <property type="entry name" value="Neuronal cell adhesion molecule"/>
    <property type="match status" value="1"/>
</dbReference>
<keyword evidence="6" id="KW-0393">Immunoglobulin domain</keyword>
<dbReference type="STRING" id="10195.A0A3M7S221"/>
<dbReference type="InterPro" id="IPR036179">
    <property type="entry name" value="Ig-like_dom_sf"/>
</dbReference>
<gene>
    <name evidence="9" type="ORF">BpHYR1_007536</name>
</gene>
<keyword evidence="5" id="KW-0325">Glycoprotein</keyword>
<evidence type="ECO:0000256" key="2">
    <source>
        <dbReference type="ARBA" id="ARBA00022737"/>
    </source>
</evidence>
<dbReference type="Pfam" id="PF13927">
    <property type="entry name" value="Ig_3"/>
    <property type="match status" value="1"/>
</dbReference>
<evidence type="ECO:0000256" key="5">
    <source>
        <dbReference type="ARBA" id="ARBA00023180"/>
    </source>
</evidence>
<name>A0A3M7S221_BRAPC</name>
<evidence type="ECO:0000313" key="10">
    <source>
        <dbReference type="Proteomes" id="UP000276133"/>
    </source>
</evidence>
<feature type="domain" description="Ig-like" evidence="7">
    <location>
        <begin position="66"/>
        <end position="146"/>
    </location>
</feature>
<protein>
    <submittedName>
        <fullName evidence="9">Neogenin isoform X5</fullName>
    </submittedName>
</protein>
<comment type="subcellular location">
    <subcellularLocation>
        <location evidence="1">Membrane</location>
    </subcellularLocation>
</comment>
<dbReference type="InterPro" id="IPR013098">
    <property type="entry name" value="Ig_I-set"/>
</dbReference>
<keyword evidence="4" id="KW-1015">Disulfide bond</keyword>
<dbReference type="PANTHER" id="PTHR44170:SF54">
    <property type="entry name" value="FI24025P1"/>
    <property type="match status" value="1"/>
</dbReference>
<dbReference type="AlphaFoldDB" id="A0A3M7S221"/>
<dbReference type="Gene3D" id="2.60.40.10">
    <property type="entry name" value="Immunoglobulins"/>
    <property type="match status" value="7"/>
</dbReference>
<proteinExistence type="predicted"/>
<dbReference type="EMBL" id="REGN01002176">
    <property type="protein sequence ID" value="RNA29665.1"/>
    <property type="molecule type" value="Genomic_DNA"/>
</dbReference>
<dbReference type="PROSITE" id="PS50835">
    <property type="entry name" value="IG_LIKE"/>
    <property type="match status" value="2"/>
</dbReference>
<evidence type="ECO:0000256" key="6">
    <source>
        <dbReference type="ARBA" id="ARBA00023319"/>
    </source>
</evidence>
<feature type="domain" description="Fibronectin type-III" evidence="8">
    <location>
        <begin position="678"/>
        <end position="771"/>
    </location>
</feature>
<keyword evidence="2" id="KW-0677">Repeat</keyword>
<dbReference type="PRINTS" id="PR00014">
    <property type="entry name" value="FNTYPEIII"/>
</dbReference>
<evidence type="ECO:0000313" key="9">
    <source>
        <dbReference type="EMBL" id="RNA29665.1"/>
    </source>
</evidence>
<dbReference type="CDD" id="cd00063">
    <property type="entry name" value="FN3"/>
    <property type="match status" value="4"/>
</dbReference>
<dbReference type="PROSITE" id="PS50853">
    <property type="entry name" value="FN3"/>
    <property type="match status" value="4"/>
</dbReference>
<feature type="domain" description="Fibronectin type-III" evidence="8">
    <location>
        <begin position="781"/>
        <end position="878"/>
    </location>
</feature>
<dbReference type="SUPFAM" id="SSF48726">
    <property type="entry name" value="Immunoglobulin"/>
    <property type="match status" value="3"/>
</dbReference>
<dbReference type="GO" id="GO:0098609">
    <property type="term" value="P:cell-cell adhesion"/>
    <property type="evidence" value="ECO:0007669"/>
    <property type="project" value="TreeGrafter"/>
</dbReference>
<dbReference type="InterPro" id="IPR003961">
    <property type="entry name" value="FN3_dom"/>
</dbReference>
<dbReference type="InterPro" id="IPR007110">
    <property type="entry name" value="Ig-like_dom"/>
</dbReference>
<keyword evidence="3" id="KW-0472">Membrane</keyword>
<dbReference type="GO" id="GO:0016020">
    <property type="term" value="C:membrane"/>
    <property type="evidence" value="ECO:0007669"/>
    <property type="project" value="UniProtKB-SubCell"/>
</dbReference>
<accession>A0A3M7S221</accession>
<dbReference type="SMART" id="SM00409">
    <property type="entry name" value="IG"/>
    <property type="match status" value="3"/>
</dbReference>
<dbReference type="InterPro" id="IPR003599">
    <property type="entry name" value="Ig_sub"/>
</dbReference>
<evidence type="ECO:0000259" key="8">
    <source>
        <dbReference type="PROSITE" id="PS50853"/>
    </source>
</evidence>
<dbReference type="InterPro" id="IPR036116">
    <property type="entry name" value="FN3_sf"/>
</dbReference>
<reference evidence="9 10" key="1">
    <citation type="journal article" date="2018" name="Sci. Rep.">
        <title>Genomic signatures of local adaptation to the degree of environmental predictability in rotifers.</title>
        <authorList>
            <person name="Franch-Gras L."/>
            <person name="Hahn C."/>
            <person name="Garcia-Roger E.M."/>
            <person name="Carmona M.J."/>
            <person name="Serra M."/>
            <person name="Gomez A."/>
        </authorList>
    </citation>
    <scope>NUCLEOTIDE SEQUENCE [LARGE SCALE GENOMIC DNA]</scope>
    <source>
        <strain evidence="9">HYR1</strain>
    </source>
</reference>
<dbReference type="SMART" id="SM00408">
    <property type="entry name" value="IGc2"/>
    <property type="match status" value="2"/>
</dbReference>
<dbReference type="CDD" id="cd00096">
    <property type="entry name" value="Ig"/>
    <property type="match status" value="1"/>
</dbReference>
<dbReference type="OrthoDB" id="114660at2759"/>
<dbReference type="SUPFAM" id="SSF49265">
    <property type="entry name" value="Fibronectin type III"/>
    <property type="match status" value="3"/>
</dbReference>
<dbReference type="PANTHER" id="PTHR44170">
    <property type="entry name" value="PROTEIN SIDEKICK"/>
    <property type="match status" value="1"/>
</dbReference>
<organism evidence="9 10">
    <name type="scientific">Brachionus plicatilis</name>
    <name type="common">Marine rotifer</name>
    <name type="synonym">Brachionus muelleri</name>
    <dbReference type="NCBI Taxonomy" id="10195"/>
    <lineage>
        <taxon>Eukaryota</taxon>
        <taxon>Metazoa</taxon>
        <taxon>Spiralia</taxon>
        <taxon>Gnathifera</taxon>
        <taxon>Rotifera</taxon>
        <taxon>Eurotatoria</taxon>
        <taxon>Monogononta</taxon>
        <taxon>Pseudotrocha</taxon>
        <taxon>Ploima</taxon>
        <taxon>Brachionidae</taxon>
        <taxon>Brachionus</taxon>
    </lineage>
</organism>
<dbReference type="Pfam" id="PF00041">
    <property type="entry name" value="fn3"/>
    <property type="match status" value="4"/>
</dbReference>
<evidence type="ECO:0000256" key="3">
    <source>
        <dbReference type="ARBA" id="ARBA00023136"/>
    </source>
</evidence>
<evidence type="ECO:0000256" key="4">
    <source>
        <dbReference type="ARBA" id="ARBA00023157"/>
    </source>
</evidence>
<dbReference type="Pfam" id="PF07679">
    <property type="entry name" value="I-set"/>
    <property type="match status" value="1"/>
</dbReference>
<sequence length="914" mass="102844">MNIEKNSNLSVYKDGSLEIVGVDESDSGWYHCVVKFRSVTFESRRAYVEVKKVVKNGPASASRMHPKFKLWPEDRVVQEEDEVSFECLAQNDAATGLTSSSFAYNWLKDGLALEPKFNDHVRIVHGVSLRIEKVLESDAGSYTCRICGHHALDHECDERSALLKVLVAPRFVKEPANLNASLKSDAELECSAYGVPHPTIQWYKNGEPIYPSDYFQFNSNQGNLKILGIIGQDEGYYQCVASNHLATIQSMAQLIVHSDHYNYDYDSNSLKTTHPVFLAPKTSAIIATSTTSAIVHLSSPLGLKTSLTEAKSIRIEWKAPSVMRGIDHLTYEVNWRAKGTQRQRQTNTTATACLIDGLTPNTEYMISVRAFGMGTYGPSAQIETTTHHHLSNAPVDFKAELIDYYASDGIVTFSPTLRFKWKRPNSNSLLKYRLYYQHVHYGPVTSGDLHANQFVPSQMEQYDDSLDEALSDDFYYEARGDQEEKSAEKYINIDIPSDFANSDHYEFLLEDLLKYSTYKFRLVAIDMNYFDRHGSSTWPNGFVASESEPFDEYIDESYLRENSVAILVETPSDVPDGPPENLATETVNTSAVLVKWQLPALDKRNGPIIGYTIDVKENDKQMWHLEVESEPRSKVVSGFLPGHKYSFRVTAKTGNGSGPASDWVIAQTFAHQMDESRVPGRPAQIHTEPTDQSIVIQWVAPPDSNFTLVRKYLLTYGIGYPKIEVEVPGDKNSFILENLVASSQYVVSLRAGNNAGYGMEVLKDVFTKRKSTLSHSENLFPPLNVQAVAISSRAIEVRWTDWHLRPDESIVDDRVYTVRYRIVADLAKAKFMYKNATERNVIINDLMANTLYDFAVRLVANGRESPWSMTTSQMTMEASPAPTQINIQSDPTSSGNVIITWKAPNLLHNSVIFK</sequence>
<evidence type="ECO:0000259" key="7">
    <source>
        <dbReference type="PROSITE" id="PS50835"/>
    </source>
</evidence>
<dbReference type="Proteomes" id="UP000276133">
    <property type="component" value="Unassembled WGS sequence"/>
</dbReference>
<feature type="domain" description="Ig-like" evidence="7">
    <location>
        <begin position="169"/>
        <end position="255"/>
    </location>
</feature>
<feature type="domain" description="Fibronectin type-III" evidence="8">
    <location>
        <begin position="578"/>
        <end position="671"/>
    </location>
</feature>
<keyword evidence="10" id="KW-1185">Reference proteome</keyword>
<comment type="caution">
    <text evidence="9">The sequence shown here is derived from an EMBL/GenBank/DDBJ whole genome shotgun (WGS) entry which is preliminary data.</text>
</comment>
<dbReference type="InterPro" id="IPR003598">
    <property type="entry name" value="Ig_sub2"/>
</dbReference>
<dbReference type="InterPro" id="IPR013783">
    <property type="entry name" value="Ig-like_fold"/>
</dbReference>
<feature type="domain" description="Fibronectin type-III" evidence="8">
    <location>
        <begin position="299"/>
        <end position="390"/>
    </location>
</feature>